<protein>
    <submittedName>
        <fullName evidence="2">Uncharacterized protein</fullName>
    </submittedName>
</protein>
<accession>A0A226D978</accession>
<proteinExistence type="predicted"/>
<name>A0A226D978_FOLCA</name>
<organism evidence="2 3">
    <name type="scientific">Folsomia candida</name>
    <name type="common">Springtail</name>
    <dbReference type="NCBI Taxonomy" id="158441"/>
    <lineage>
        <taxon>Eukaryota</taxon>
        <taxon>Metazoa</taxon>
        <taxon>Ecdysozoa</taxon>
        <taxon>Arthropoda</taxon>
        <taxon>Hexapoda</taxon>
        <taxon>Collembola</taxon>
        <taxon>Entomobryomorpha</taxon>
        <taxon>Isotomoidea</taxon>
        <taxon>Isotomidae</taxon>
        <taxon>Proisotominae</taxon>
        <taxon>Folsomia</taxon>
    </lineage>
</organism>
<gene>
    <name evidence="2" type="ORF">Fcan01_23054</name>
</gene>
<feature type="chain" id="PRO_5013121619" evidence="1">
    <location>
        <begin position="17"/>
        <end position="135"/>
    </location>
</feature>
<comment type="caution">
    <text evidence="2">The sequence shown here is derived from an EMBL/GenBank/DDBJ whole genome shotgun (WGS) entry which is preliminary data.</text>
</comment>
<dbReference type="AlphaFoldDB" id="A0A226D978"/>
<feature type="signal peptide" evidence="1">
    <location>
        <begin position="1"/>
        <end position="16"/>
    </location>
</feature>
<dbReference type="EMBL" id="LNIX01000027">
    <property type="protein sequence ID" value="OXA42105.1"/>
    <property type="molecule type" value="Genomic_DNA"/>
</dbReference>
<evidence type="ECO:0000256" key="1">
    <source>
        <dbReference type="SAM" id="SignalP"/>
    </source>
</evidence>
<evidence type="ECO:0000313" key="3">
    <source>
        <dbReference type="Proteomes" id="UP000198287"/>
    </source>
</evidence>
<keyword evidence="3" id="KW-1185">Reference proteome</keyword>
<reference evidence="2 3" key="1">
    <citation type="submission" date="2015-12" db="EMBL/GenBank/DDBJ databases">
        <title>The genome of Folsomia candida.</title>
        <authorList>
            <person name="Faddeeva A."/>
            <person name="Derks M.F."/>
            <person name="Anvar Y."/>
            <person name="Smit S."/>
            <person name="Van Straalen N."/>
            <person name="Roelofs D."/>
        </authorList>
    </citation>
    <scope>NUCLEOTIDE SEQUENCE [LARGE SCALE GENOMIC DNA]</scope>
    <source>
        <strain evidence="2 3">VU population</strain>
        <tissue evidence="2">Whole body</tissue>
    </source>
</reference>
<dbReference type="Proteomes" id="UP000198287">
    <property type="component" value="Unassembled WGS sequence"/>
</dbReference>
<keyword evidence="1" id="KW-0732">Signal</keyword>
<sequence length="135" mass="14518">MFIITIFIFFLVAADASVLSDAEWTAAINRKLCENGTHSDPVAADFFACYDEEITPGGGQFVRCQLEVFGVLINTEENVDSVCAQGDKFPQYSDCIILGLIGIGVNPAVAVHLLNVCQGAVLDVPEPPPRLISTK</sequence>
<evidence type="ECO:0000313" key="2">
    <source>
        <dbReference type="EMBL" id="OXA42105.1"/>
    </source>
</evidence>